<dbReference type="Gene3D" id="2.30.30.100">
    <property type="match status" value="1"/>
</dbReference>
<dbReference type="SUPFAM" id="SSF50037">
    <property type="entry name" value="C-terminal domain of transcriptional repressors"/>
    <property type="match status" value="1"/>
</dbReference>
<evidence type="ECO:0000313" key="9">
    <source>
        <dbReference type="EMBL" id="SBT26977.1"/>
    </source>
</evidence>
<protein>
    <recommendedName>
        <fullName evidence="5">biotin--[biotin carboxyl-carrier protein] ligase</fullName>
        <ecNumber evidence="5">6.3.4.15</ecNumber>
    </recommendedName>
</protein>
<evidence type="ECO:0000313" key="11">
    <source>
        <dbReference type="Proteomes" id="UP000078558"/>
    </source>
</evidence>
<evidence type="ECO:0000256" key="2">
    <source>
        <dbReference type="ARBA" id="ARBA00022741"/>
    </source>
</evidence>
<keyword evidence="4" id="KW-0092">Biotin</keyword>
<gene>
    <name evidence="9" type="ORF">ODI_01102</name>
    <name evidence="10" type="ORF">ODI_R4325</name>
</gene>
<reference evidence="10 11" key="2">
    <citation type="submission" date="2017-08" db="EMBL/GenBank/DDBJ databases">
        <authorList>
            <person name="de Groot N.N."/>
        </authorList>
    </citation>
    <scope>NUCLEOTIDE SEQUENCE [LARGE SCALE GENOMIC DNA]</scope>
    <source>
        <strain evidence="10">Orrdi1</strain>
    </source>
</reference>
<evidence type="ECO:0000256" key="3">
    <source>
        <dbReference type="ARBA" id="ARBA00022840"/>
    </source>
</evidence>
<dbReference type="PANTHER" id="PTHR12835">
    <property type="entry name" value="BIOTIN PROTEIN LIGASE"/>
    <property type="match status" value="1"/>
</dbReference>
<evidence type="ECO:0000256" key="6">
    <source>
        <dbReference type="ARBA" id="ARBA00047846"/>
    </source>
</evidence>
<evidence type="ECO:0000313" key="10">
    <source>
        <dbReference type="EMBL" id="SOE52597.1"/>
    </source>
</evidence>
<dbReference type="KEGG" id="odi:ODI_R4325"/>
<name>A0A1C3K6K7_9BURK</name>
<organism evidence="9 11">
    <name type="scientific">Orrella dioscoreae</name>
    <dbReference type="NCBI Taxonomy" id="1851544"/>
    <lineage>
        <taxon>Bacteria</taxon>
        <taxon>Pseudomonadati</taxon>
        <taxon>Pseudomonadota</taxon>
        <taxon>Betaproteobacteria</taxon>
        <taxon>Burkholderiales</taxon>
        <taxon>Alcaligenaceae</taxon>
        <taxon>Orrella</taxon>
    </lineage>
</organism>
<dbReference type="InterPro" id="IPR004408">
    <property type="entry name" value="Biotin_CoA_COase_ligase"/>
</dbReference>
<dbReference type="InterPro" id="IPR045864">
    <property type="entry name" value="aa-tRNA-synth_II/BPL/LPL"/>
</dbReference>
<keyword evidence="2" id="KW-0547">Nucleotide-binding</keyword>
<dbReference type="GO" id="GO:0005524">
    <property type="term" value="F:ATP binding"/>
    <property type="evidence" value="ECO:0007669"/>
    <property type="project" value="UniProtKB-KW"/>
</dbReference>
<dbReference type="PROSITE" id="PS51733">
    <property type="entry name" value="BPL_LPL_CATALYTIC"/>
    <property type="match status" value="1"/>
</dbReference>
<keyword evidence="1 9" id="KW-0436">Ligase</keyword>
<keyword evidence="3" id="KW-0067">ATP-binding</keyword>
<dbReference type="EMBL" id="LT907988">
    <property type="protein sequence ID" value="SOE52597.1"/>
    <property type="molecule type" value="Genomic_DNA"/>
</dbReference>
<dbReference type="Pfam" id="PF03099">
    <property type="entry name" value="BPL_LplA_LipB"/>
    <property type="match status" value="1"/>
</dbReference>
<dbReference type="NCBIfam" id="TIGR00121">
    <property type="entry name" value="birA_ligase"/>
    <property type="match status" value="1"/>
</dbReference>
<evidence type="ECO:0000256" key="5">
    <source>
        <dbReference type="ARBA" id="ARBA00024227"/>
    </source>
</evidence>
<feature type="domain" description="BPL/LPL catalytic" evidence="8">
    <location>
        <begin position="31"/>
        <end position="224"/>
    </location>
</feature>
<feature type="region of interest" description="Disordered" evidence="7">
    <location>
        <begin position="1"/>
        <end position="22"/>
    </location>
</feature>
<accession>A0A1C3K6K7</accession>
<dbReference type="CDD" id="cd16442">
    <property type="entry name" value="BPL"/>
    <property type="match status" value="1"/>
</dbReference>
<dbReference type="InterPro" id="IPR003142">
    <property type="entry name" value="BPL_C"/>
</dbReference>
<dbReference type="SUPFAM" id="SSF55681">
    <property type="entry name" value="Class II aaRS and biotin synthetases"/>
    <property type="match status" value="1"/>
</dbReference>
<dbReference type="Proteomes" id="UP000078558">
    <property type="component" value="Chromosome I"/>
</dbReference>
<dbReference type="InterPro" id="IPR004143">
    <property type="entry name" value="BPL_LPL_catalytic"/>
</dbReference>
<dbReference type="Gene3D" id="3.30.930.10">
    <property type="entry name" value="Bira Bifunctional Protein, Domain 2"/>
    <property type="match status" value="1"/>
</dbReference>
<evidence type="ECO:0000256" key="1">
    <source>
        <dbReference type="ARBA" id="ARBA00022598"/>
    </source>
</evidence>
<keyword evidence="11" id="KW-1185">Reference proteome</keyword>
<sequence>MGVRGENAPKIAAMQTPSPSAPLLDAPEMAARIASRLPAFTRAEWLDVTGSTNADMLARVREGQDASQPWLRGTYRQDSGRGRAGRVWTNHAGDALMFSCAFDVPLPLAKLPALSPISGIAACEALRAQAGAAAPALRMKWPNDLQFGDGKLAGILVETARAPGEATPVVVMGIGINLREAGRLSAELGREIADWTQVRGGLPAAGDTLATLVADVARAWLEAVVQYARQGYAPFISRHAQVDALAGREVNVIEDGRVLFSGLAQGTDGDGRLLVDAGQGRVPISVGEISVRAR</sequence>
<evidence type="ECO:0000259" key="8">
    <source>
        <dbReference type="PROSITE" id="PS51733"/>
    </source>
</evidence>
<dbReference type="PANTHER" id="PTHR12835:SF5">
    <property type="entry name" value="BIOTIN--PROTEIN LIGASE"/>
    <property type="match status" value="1"/>
</dbReference>
<evidence type="ECO:0000256" key="4">
    <source>
        <dbReference type="ARBA" id="ARBA00023267"/>
    </source>
</evidence>
<proteinExistence type="predicted"/>
<comment type="catalytic activity">
    <reaction evidence="6">
        <text>biotin + L-lysyl-[protein] + ATP = N(6)-biotinyl-L-lysyl-[protein] + AMP + diphosphate + H(+)</text>
        <dbReference type="Rhea" id="RHEA:11756"/>
        <dbReference type="Rhea" id="RHEA-COMP:9752"/>
        <dbReference type="Rhea" id="RHEA-COMP:10505"/>
        <dbReference type="ChEBI" id="CHEBI:15378"/>
        <dbReference type="ChEBI" id="CHEBI:29969"/>
        <dbReference type="ChEBI" id="CHEBI:30616"/>
        <dbReference type="ChEBI" id="CHEBI:33019"/>
        <dbReference type="ChEBI" id="CHEBI:57586"/>
        <dbReference type="ChEBI" id="CHEBI:83144"/>
        <dbReference type="ChEBI" id="CHEBI:456215"/>
        <dbReference type="EC" id="6.3.4.15"/>
    </reaction>
</comment>
<reference evidence="9 11" key="1">
    <citation type="submission" date="2016-06" db="EMBL/GenBank/DDBJ databases">
        <authorList>
            <person name="Kjaerup R.B."/>
            <person name="Dalgaard T.S."/>
            <person name="Juul-Madsen H.R."/>
        </authorList>
    </citation>
    <scope>NUCLEOTIDE SEQUENCE [LARGE SCALE GENOMIC DNA]</scope>
    <source>
        <strain evidence="9">Orrdi1</strain>
    </source>
</reference>
<dbReference type="Pfam" id="PF02237">
    <property type="entry name" value="BPL_C"/>
    <property type="match status" value="1"/>
</dbReference>
<dbReference type="GO" id="GO:0005737">
    <property type="term" value="C:cytoplasm"/>
    <property type="evidence" value="ECO:0007669"/>
    <property type="project" value="TreeGrafter"/>
</dbReference>
<dbReference type="STRING" id="1851544.ODI_01102"/>
<evidence type="ECO:0000256" key="7">
    <source>
        <dbReference type="SAM" id="MobiDB-lite"/>
    </source>
</evidence>
<dbReference type="EC" id="6.3.4.15" evidence="5"/>
<dbReference type="InterPro" id="IPR008988">
    <property type="entry name" value="Transcriptional_repressor_C"/>
</dbReference>
<dbReference type="EMBL" id="FLRC01000044">
    <property type="protein sequence ID" value="SBT26977.1"/>
    <property type="molecule type" value="Genomic_DNA"/>
</dbReference>
<dbReference type="GO" id="GO:0004077">
    <property type="term" value="F:biotin--[biotin carboxyl-carrier protein] ligase activity"/>
    <property type="evidence" value="ECO:0007669"/>
    <property type="project" value="UniProtKB-EC"/>
</dbReference>
<dbReference type="AlphaFoldDB" id="A0A1C3K6K7"/>